<dbReference type="EMBL" id="BAAAQN010000007">
    <property type="protein sequence ID" value="GAA2021216.1"/>
    <property type="molecule type" value="Genomic_DNA"/>
</dbReference>
<accession>A0ABP5FBE7</accession>
<proteinExistence type="predicted"/>
<organism evidence="1 2">
    <name type="scientific">Catenulispora yoronensis</name>
    <dbReference type="NCBI Taxonomy" id="450799"/>
    <lineage>
        <taxon>Bacteria</taxon>
        <taxon>Bacillati</taxon>
        <taxon>Actinomycetota</taxon>
        <taxon>Actinomycetes</taxon>
        <taxon>Catenulisporales</taxon>
        <taxon>Catenulisporaceae</taxon>
        <taxon>Catenulispora</taxon>
    </lineage>
</organism>
<protein>
    <submittedName>
        <fullName evidence="1">Uncharacterized protein</fullName>
    </submittedName>
</protein>
<evidence type="ECO:0000313" key="2">
    <source>
        <dbReference type="Proteomes" id="UP001500751"/>
    </source>
</evidence>
<keyword evidence="2" id="KW-1185">Reference proteome</keyword>
<name>A0ABP5FBE7_9ACTN</name>
<gene>
    <name evidence="1" type="ORF">GCM10009839_17620</name>
</gene>
<comment type="caution">
    <text evidence="1">The sequence shown here is derived from an EMBL/GenBank/DDBJ whole genome shotgun (WGS) entry which is preliminary data.</text>
</comment>
<sequence>MSNHHRALTRRDRIRLLAATVTGIAQGAVRALLDHLLNIH</sequence>
<evidence type="ECO:0000313" key="1">
    <source>
        <dbReference type="EMBL" id="GAA2021216.1"/>
    </source>
</evidence>
<dbReference type="Proteomes" id="UP001500751">
    <property type="component" value="Unassembled WGS sequence"/>
</dbReference>
<reference evidence="2" key="1">
    <citation type="journal article" date="2019" name="Int. J. Syst. Evol. Microbiol.">
        <title>The Global Catalogue of Microorganisms (GCM) 10K type strain sequencing project: providing services to taxonomists for standard genome sequencing and annotation.</title>
        <authorList>
            <consortium name="The Broad Institute Genomics Platform"/>
            <consortium name="The Broad Institute Genome Sequencing Center for Infectious Disease"/>
            <person name="Wu L."/>
            <person name="Ma J."/>
        </authorList>
    </citation>
    <scope>NUCLEOTIDE SEQUENCE [LARGE SCALE GENOMIC DNA]</scope>
    <source>
        <strain evidence="2">JCM 16014</strain>
    </source>
</reference>
<dbReference type="RefSeq" id="WP_344665013.1">
    <property type="nucleotide sequence ID" value="NZ_BAAAQN010000007.1"/>
</dbReference>